<proteinExistence type="predicted"/>
<reference evidence="2" key="2">
    <citation type="submission" date="2020-05" db="EMBL/GenBank/DDBJ databases">
        <authorList>
            <person name="Kim H.-S."/>
            <person name="Proctor R.H."/>
            <person name="Brown D.W."/>
        </authorList>
    </citation>
    <scope>NUCLEOTIDE SEQUENCE</scope>
    <source>
        <strain evidence="2">NRRL 22465</strain>
    </source>
</reference>
<comment type="caution">
    <text evidence="2">The sequence shown here is derived from an EMBL/GenBank/DDBJ whole genome shotgun (WGS) entry which is preliminary data.</text>
</comment>
<dbReference type="OrthoDB" id="4912193at2759"/>
<dbReference type="EMBL" id="JABEYC010000094">
    <property type="protein sequence ID" value="KAF4982896.1"/>
    <property type="molecule type" value="Genomic_DNA"/>
</dbReference>
<evidence type="ECO:0000256" key="1">
    <source>
        <dbReference type="SAM" id="SignalP"/>
    </source>
</evidence>
<protein>
    <recommendedName>
        <fullName evidence="4">Ricin B lectin domain-containing protein</fullName>
    </recommendedName>
</protein>
<organism evidence="2 3">
    <name type="scientific">Fusarium zealandicum</name>
    <dbReference type="NCBI Taxonomy" id="1053134"/>
    <lineage>
        <taxon>Eukaryota</taxon>
        <taxon>Fungi</taxon>
        <taxon>Dikarya</taxon>
        <taxon>Ascomycota</taxon>
        <taxon>Pezizomycotina</taxon>
        <taxon>Sordariomycetes</taxon>
        <taxon>Hypocreomycetidae</taxon>
        <taxon>Hypocreales</taxon>
        <taxon>Nectriaceae</taxon>
        <taxon>Fusarium</taxon>
        <taxon>Fusarium staphyleae species complex</taxon>
    </lineage>
</organism>
<accession>A0A8H4USI1</accession>
<sequence>MRSLHLLALFCSLAMAAVLPRAEKGVFPKHCCFNLYDVATGAPVQQNDKDGVLLLNAGKPQGWFCLDFSNPLNALRDHVYNACFLNGPNGLLKCLDPTPGFQSWTLKKSGSNVLLQHDGDSTFNSCPSKSTTPKGTVLYGNKHSDVATCKKITLKAKGFKGTCKNFSARSEIE</sequence>
<keyword evidence="1" id="KW-0732">Signal</keyword>
<keyword evidence="3" id="KW-1185">Reference proteome</keyword>
<evidence type="ECO:0008006" key="4">
    <source>
        <dbReference type="Google" id="ProtNLM"/>
    </source>
</evidence>
<evidence type="ECO:0000313" key="2">
    <source>
        <dbReference type="EMBL" id="KAF4982896.1"/>
    </source>
</evidence>
<name>A0A8H4USI1_9HYPO</name>
<evidence type="ECO:0000313" key="3">
    <source>
        <dbReference type="Proteomes" id="UP000635477"/>
    </source>
</evidence>
<dbReference type="Proteomes" id="UP000635477">
    <property type="component" value="Unassembled WGS sequence"/>
</dbReference>
<feature type="signal peptide" evidence="1">
    <location>
        <begin position="1"/>
        <end position="16"/>
    </location>
</feature>
<gene>
    <name evidence="2" type="ORF">FZEAL_1592</name>
</gene>
<feature type="chain" id="PRO_5034473159" description="Ricin B lectin domain-containing protein" evidence="1">
    <location>
        <begin position="17"/>
        <end position="173"/>
    </location>
</feature>
<reference evidence="2" key="1">
    <citation type="journal article" date="2020" name="BMC Genomics">
        <title>Correction to: Identification and distribution of gene clusters required for synthesis of sphingolipid metabolism inhibitors in diverse species of the filamentous fungus Fusarium.</title>
        <authorList>
            <person name="Kim H.S."/>
            <person name="Lohmar J.M."/>
            <person name="Busman M."/>
            <person name="Brown D.W."/>
            <person name="Naumann T.A."/>
            <person name="Divon H.H."/>
            <person name="Lysoe E."/>
            <person name="Uhlig S."/>
            <person name="Proctor R.H."/>
        </authorList>
    </citation>
    <scope>NUCLEOTIDE SEQUENCE</scope>
    <source>
        <strain evidence="2">NRRL 22465</strain>
    </source>
</reference>
<dbReference type="AlphaFoldDB" id="A0A8H4USI1"/>